<accession>A0A0W8EV56</accession>
<proteinExistence type="predicted"/>
<reference evidence="1" key="1">
    <citation type="journal article" date="2015" name="Proc. Natl. Acad. Sci. U.S.A.">
        <title>Networks of energetic and metabolic interactions define dynamics in microbial communities.</title>
        <authorList>
            <person name="Embree M."/>
            <person name="Liu J.K."/>
            <person name="Al-Bassam M.M."/>
            <person name="Zengler K."/>
        </authorList>
    </citation>
    <scope>NUCLEOTIDE SEQUENCE</scope>
</reference>
<comment type="caution">
    <text evidence="1">The sequence shown here is derived from an EMBL/GenBank/DDBJ whole genome shotgun (WGS) entry which is preliminary data.</text>
</comment>
<evidence type="ECO:0000313" key="1">
    <source>
        <dbReference type="EMBL" id="KUG12488.1"/>
    </source>
</evidence>
<name>A0A0W8EV56_9ZZZZ</name>
<gene>
    <name evidence="1" type="ORF">ASZ90_016433</name>
</gene>
<organism evidence="1">
    <name type="scientific">hydrocarbon metagenome</name>
    <dbReference type="NCBI Taxonomy" id="938273"/>
    <lineage>
        <taxon>unclassified sequences</taxon>
        <taxon>metagenomes</taxon>
        <taxon>ecological metagenomes</taxon>
    </lineage>
</organism>
<dbReference type="AlphaFoldDB" id="A0A0W8EV56"/>
<dbReference type="EMBL" id="LNQE01001727">
    <property type="protein sequence ID" value="KUG12488.1"/>
    <property type="molecule type" value="Genomic_DNA"/>
</dbReference>
<sequence>MCHPPPGDGFPYQEVAARTGYSLPYPGDDAPTGFLVHQEDWLLRQRPDRTGNDAATLHHRLGRISPDIYNGDLA</sequence>
<protein>
    <submittedName>
        <fullName evidence="1">Uncharacterized protein</fullName>
    </submittedName>
</protein>